<gene>
    <name evidence="1" type="ORF">AU14_11170</name>
</gene>
<accession>W5YM26</accession>
<name>W5YM26_9GAMM</name>
<evidence type="ECO:0000313" key="2">
    <source>
        <dbReference type="Proteomes" id="UP000061489"/>
    </source>
</evidence>
<dbReference type="AlphaFoldDB" id="W5YM26"/>
<dbReference type="HOGENOM" id="CLU_1203676_0_0_6"/>
<dbReference type="KEGG" id="msx:AU14_11170"/>
<dbReference type="Gene3D" id="3.40.190.10">
    <property type="entry name" value="Periplasmic binding protein-like II"/>
    <property type="match status" value="2"/>
</dbReference>
<sequence>MVLAWPANGKNKTLRMSVLLMALMVFSGSAFGGDIRIGIGQEFASVISPENGRLKGELSQAYNCLINGSGYRVQFVVLPLARLINELRVGNVDVGLPLVHDPSRDSFATFGDTVFGSSYLRVSWPTNTAQPDGDDVRYAYIRGFAGKTMLKDLEGPTFAVSEWDQAIEMLRRGRADYVLITEKTFGAMTADSDEEFVVERVRDLDVGFYVSNRSPELLQAMNDANARCRD</sequence>
<dbReference type="OrthoDB" id="6364114at2"/>
<keyword evidence="2" id="KW-1185">Reference proteome</keyword>
<dbReference type="RefSeq" id="WP_041340764.1">
    <property type="nucleotide sequence ID" value="NZ_CP007151.1"/>
</dbReference>
<evidence type="ECO:0000313" key="1">
    <source>
        <dbReference type="EMBL" id="AHI30095.1"/>
    </source>
</evidence>
<dbReference type="Proteomes" id="UP000061489">
    <property type="component" value="Chromosome"/>
</dbReference>
<organism evidence="1 2">
    <name type="scientific">Marinobacter similis</name>
    <dbReference type="NCBI Taxonomy" id="1420916"/>
    <lineage>
        <taxon>Bacteria</taxon>
        <taxon>Pseudomonadati</taxon>
        <taxon>Pseudomonadota</taxon>
        <taxon>Gammaproteobacteria</taxon>
        <taxon>Pseudomonadales</taxon>
        <taxon>Marinobacteraceae</taxon>
        <taxon>Marinobacter</taxon>
    </lineage>
</organism>
<protein>
    <submittedName>
        <fullName evidence="1">Uncharacterized protein</fullName>
    </submittedName>
</protein>
<proteinExistence type="predicted"/>
<reference evidence="1 2" key="1">
    <citation type="journal article" date="2014" name="Genome Announc.">
        <title>Draft Genome Sequences of Marinobacter similis A3d10T and Marinobacter salarius R9SW1T.</title>
        <authorList>
            <person name="Ivanova E.P."/>
            <person name="Ng H.J."/>
            <person name="Webb H.K."/>
            <person name="Feng G."/>
            <person name="Oshima K."/>
            <person name="Hattori M."/>
            <person name="Ohkuma M."/>
            <person name="Sergeev A.F."/>
            <person name="Mikhailov V.V."/>
            <person name="Crawford R.J."/>
            <person name="Sawabe T."/>
        </authorList>
    </citation>
    <scope>NUCLEOTIDE SEQUENCE [LARGE SCALE GENOMIC DNA]</scope>
    <source>
        <strain evidence="1 2">A3d10</strain>
    </source>
</reference>
<dbReference type="SUPFAM" id="SSF53850">
    <property type="entry name" value="Periplasmic binding protein-like II"/>
    <property type="match status" value="1"/>
</dbReference>
<dbReference type="EMBL" id="CP007151">
    <property type="protein sequence ID" value="AHI30095.1"/>
    <property type="molecule type" value="Genomic_DNA"/>
</dbReference>